<dbReference type="EMBL" id="CVRI01000020">
    <property type="protein sequence ID" value="CRK91307.1"/>
    <property type="molecule type" value="Genomic_DNA"/>
</dbReference>
<accession>A0A1J1HTI5</accession>
<sequence length="70" mass="8190">MHCNAKKHFLIFSSERELENKVSQLLQKMLLFISNKRLSTKVLCLHLCPQVIDTHQSRQGMQVIIEQPTK</sequence>
<dbReference type="AlphaFoldDB" id="A0A1J1HTI5"/>
<proteinExistence type="predicted"/>
<reference evidence="1 2" key="1">
    <citation type="submission" date="2015-04" db="EMBL/GenBank/DDBJ databases">
        <authorList>
            <person name="Syromyatnikov M.Y."/>
            <person name="Popov V.N."/>
        </authorList>
    </citation>
    <scope>NUCLEOTIDE SEQUENCE [LARGE SCALE GENOMIC DNA]</scope>
</reference>
<evidence type="ECO:0000313" key="2">
    <source>
        <dbReference type="Proteomes" id="UP000183832"/>
    </source>
</evidence>
<gene>
    <name evidence="1" type="ORF">CLUMA_CG004982</name>
</gene>
<keyword evidence="2" id="KW-1185">Reference proteome</keyword>
<dbReference type="OrthoDB" id="447953at2759"/>
<name>A0A1J1HTI5_9DIPT</name>
<protein>
    <submittedName>
        <fullName evidence="1">CLUMA_CG004982, isoform A</fullName>
    </submittedName>
</protein>
<organism evidence="1 2">
    <name type="scientific">Clunio marinus</name>
    <dbReference type="NCBI Taxonomy" id="568069"/>
    <lineage>
        <taxon>Eukaryota</taxon>
        <taxon>Metazoa</taxon>
        <taxon>Ecdysozoa</taxon>
        <taxon>Arthropoda</taxon>
        <taxon>Hexapoda</taxon>
        <taxon>Insecta</taxon>
        <taxon>Pterygota</taxon>
        <taxon>Neoptera</taxon>
        <taxon>Endopterygota</taxon>
        <taxon>Diptera</taxon>
        <taxon>Nematocera</taxon>
        <taxon>Chironomoidea</taxon>
        <taxon>Chironomidae</taxon>
        <taxon>Clunio</taxon>
    </lineage>
</organism>
<dbReference type="Proteomes" id="UP000183832">
    <property type="component" value="Unassembled WGS sequence"/>
</dbReference>
<evidence type="ECO:0000313" key="1">
    <source>
        <dbReference type="EMBL" id="CRK91307.1"/>
    </source>
</evidence>